<dbReference type="AlphaFoldDB" id="T5AJQ4"/>
<dbReference type="Gene3D" id="2.60.40.10">
    <property type="entry name" value="Immunoglobulins"/>
    <property type="match status" value="1"/>
</dbReference>
<keyword evidence="2" id="KW-0624">Polysaccharide degradation</keyword>
<dbReference type="InterPro" id="IPR002044">
    <property type="entry name" value="CBM20"/>
</dbReference>
<evidence type="ECO:0000256" key="1">
    <source>
        <dbReference type="ARBA" id="ARBA00023277"/>
    </source>
</evidence>
<name>T5AJQ4_OPHSC</name>
<evidence type="ECO:0000313" key="5">
    <source>
        <dbReference type="EMBL" id="EQL02002.1"/>
    </source>
</evidence>
<evidence type="ECO:0000256" key="2">
    <source>
        <dbReference type="ARBA" id="ARBA00023326"/>
    </source>
</evidence>
<dbReference type="EMBL" id="KE652375">
    <property type="protein sequence ID" value="EQL02002.1"/>
    <property type="molecule type" value="Genomic_DNA"/>
</dbReference>
<dbReference type="SUPFAM" id="SSF49452">
    <property type="entry name" value="Starch-binding domain-like"/>
    <property type="match status" value="1"/>
</dbReference>
<accession>T5AJQ4</accession>
<evidence type="ECO:0000256" key="3">
    <source>
        <dbReference type="SAM" id="MobiDB-lite"/>
    </source>
</evidence>
<reference evidence="5 6" key="1">
    <citation type="journal article" date="2013" name="Chin. Sci. Bull.">
        <title>Genome survey uncovers the secrets of sex and lifestyle in caterpillar fungus.</title>
        <authorList>
            <person name="Hu X."/>
            <person name="Zhang Y."/>
            <person name="Xiao G."/>
            <person name="Zheng P."/>
            <person name="Xia Y."/>
            <person name="Zhang X."/>
            <person name="St Leger R.J."/>
            <person name="Liu X."/>
            <person name="Wang C."/>
        </authorList>
    </citation>
    <scope>NUCLEOTIDE SEQUENCE [LARGE SCALE GENOMIC DNA]</scope>
    <source>
        <strain evidence="6">Co18 / CGMCC 3.14243</strain>
        <tissue evidence="5">Fruit-body</tissue>
    </source>
</reference>
<evidence type="ECO:0000313" key="6">
    <source>
        <dbReference type="Proteomes" id="UP000019374"/>
    </source>
</evidence>
<organism evidence="5 6">
    <name type="scientific">Ophiocordyceps sinensis (strain Co18 / CGMCC 3.14243)</name>
    <name type="common">Yarsagumba caterpillar fungus</name>
    <name type="synonym">Hirsutella sinensis</name>
    <dbReference type="NCBI Taxonomy" id="911162"/>
    <lineage>
        <taxon>Eukaryota</taxon>
        <taxon>Fungi</taxon>
        <taxon>Dikarya</taxon>
        <taxon>Ascomycota</taxon>
        <taxon>Pezizomycotina</taxon>
        <taxon>Sordariomycetes</taxon>
        <taxon>Hypocreomycetidae</taxon>
        <taxon>Hypocreales</taxon>
        <taxon>Ophiocordycipitaceae</taxon>
        <taxon>Ophiocordyceps</taxon>
    </lineage>
</organism>
<proteinExistence type="predicted"/>
<gene>
    <name evidence="5" type="ORF">OCS_02287</name>
</gene>
<dbReference type="Proteomes" id="UP000019374">
    <property type="component" value="Unassembled WGS sequence"/>
</dbReference>
<dbReference type="GO" id="GO:0000272">
    <property type="term" value="P:polysaccharide catabolic process"/>
    <property type="evidence" value="ECO:0007669"/>
    <property type="project" value="UniProtKB-KW"/>
</dbReference>
<dbReference type="SMART" id="SM01065">
    <property type="entry name" value="CBM_2"/>
    <property type="match status" value="1"/>
</dbReference>
<dbReference type="HOGENOM" id="CLU_1938783_0_0_1"/>
<dbReference type="InterPro" id="IPR013783">
    <property type="entry name" value="Ig-like_fold"/>
</dbReference>
<feature type="domain" description="CBM20" evidence="4">
    <location>
        <begin position="26"/>
        <end position="130"/>
    </location>
</feature>
<keyword evidence="1" id="KW-0119">Carbohydrate metabolism</keyword>
<dbReference type="InterPro" id="IPR013784">
    <property type="entry name" value="Carb-bd-like_fold"/>
</dbReference>
<dbReference type="PROSITE" id="PS51166">
    <property type="entry name" value="CBM20"/>
    <property type="match status" value="1"/>
</dbReference>
<feature type="compositionally biased region" description="Polar residues" evidence="3">
    <location>
        <begin position="1"/>
        <end position="14"/>
    </location>
</feature>
<dbReference type="GO" id="GO:2001070">
    <property type="term" value="F:starch binding"/>
    <property type="evidence" value="ECO:0007669"/>
    <property type="project" value="InterPro"/>
</dbReference>
<evidence type="ECO:0000259" key="4">
    <source>
        <dbReference type="PROSITE" id="PS51166"/>
    </source>
</evidence>
<sequence length="130" mass="14438">MPLQGSTGPESSGKNPPAHPADAGGCKEGSEVQVKFSVDVATSFGDVINITEPLAWEPAKAVEMSHVKYDDTAKRSLWEKTVPLRVGTTVEYKFVNVLKSKEVKWERKRTGNRRFTVACTDTDQKQVWQD</sequence>
<feature type="region of interest" description="Disordered" evidence="3">
    <location>
        <begin position="1"/>
        <end position="28"/>
    </location>
</feature>
<dbReference type="Pfam" id="PF00686">
    <property type="entry name" value="CBM_20"/>
    <property type="match status" value="1"/>
</dbReference>
<protein>
    <submittedName>
        <fullName evidence="5">Immunoglobulin-like fold protein</fullName>
    </submittedName>
</protein>